<dbReference type="NCBIfam" id="TIGR00229">
    <property type="entry name" value="sensory_box"/>
    <property type="match status" value="6"/>
</dbReference>
<reference evidence="5 6" key="1">
    <citation type="submission" date="2018-02" db="EMBL/GenBank/DDBJ databases">
        <title>novel marine gammaproteobacteria from coastal saline agro ecosystem.</title>
        <authorList>
            <person name="Krishnan R."/>
            <person name="Ramesh Kumar N."/>
        </authorList>
    </citation>
    <scope>NUCLEOTIDE SEQUENCE [LARGE SCALE GENOMIC DNA]</scope>
    <source>
        <strain evidence="5 6">228</strain>
    </source>
</reference>
<protein>
    <submittedName>
        <fullName evidence="5">Chemotaxis protein</fullName>
    </submittedName>
</protein>
<evidence type="ECO:0000256" key="1">
    <source>
        <dbReference type="PROSITE-ProRule" id="PRU00284"/>
    </source>
</evidence>
<dbReference type="GO" id="GO:0006935">
    <property type="term" value="P:chemotaxis"/>
    <property type="evidence" value="ECO:0007669"/>
    <property type="project" value="InterPro"/>
</dbReference>
<evidence type="ECO:0000313" key="6">
    <source>
        <dbReference type="Proteomes" id="UP000238196"/>
    </source>
</evidence>
<dbReference type="InterPro" id="IPR000700">
    <property type="entry name" value="PAS-assoc_C"/>
</dbReference>
<dbReference type="PRINTS" id="PR00260">
    <property type="entry name" value="CHEMTRNSDUCR"/>
</dbReference>
<feature type="domain" description="PAC" evidence="4">
    <location>
        <begin position="433"/>
        <end position="485"/>
    </location>
</feature>
<evidence type="ECO:0000259" key="2">
    <source>
        <dbReference type="PROSITE" id="PS50111"/>
    </source>
</evidence>
<sequence>METLERQCLILEMDNDGSVLAANTVFQQLFGYDARQVQGLGYRQLFPAARPLDELRDEIRRSRDNAQLLQLSGVSQTGSMIEISGLLCLIMNDDGVPHRIMLTARDCTAERLLHLDNDSKLAAIDQNHAVIEFQLDGTIVDANTTFLNIMGYRLDEVRGMHHTLFCDSHHQHSEEYQQFWQSLRAGHTQSGAFPRLNRHGEIIWLHAHYIPVPDLSGQPCKIVKFASDITAAKQKSVEDDSKVTAISRSQGVIEFDMSGQILHANDNFLQLMGYELGEIVGQHHRIFVDREEAGSNAYRNFWQKLGKGKYDSGEYLRFGKNGKRVWIHASYNPIFDLAGHPVKVIKFCSDITASKLQQLETEVQMNAVSASNCMLHLDKHGNILWLNKLMEQTLGRSSEELVHKHEELLLFDNGRNEPEYLEIWKQLRAGQVVSQELRRRGLGGRELWFSATLSPVVGWDGLLSKVIVIAQDITQCKHQQMENAGKLNALYRSQAVIEFDLNGKVLDANANFLQLMGYTNIAEIRGHHHRMFVEPQYAATTEYQNFWESLGRGEYKCGEYKRLGRCGREVWIQATYNPIFDPHGNPVKVVKFASDITAAKLLSAESSAKVSAIDLAQAVIEFDLDGNILHANRNFLAAMGYTLREIQGSHHSIFCTQEYTHSQEYRDFWLNLNEGKLLSGRFHRVGKFGRNVWIQATYNPIRDLNGKVVKIIKYAYDVTKEVELEQLLHSKSDEMQNSIHRLVSSISQIADNSGVASDMAKQCSEAAHAGFEAVQQSIVAIDHIQQSADKVADIVRVISDIANQTNLLAFNAAIEAARAGEHGVGFTVVAAEVRKLAERSSMAAQEIGCLIAQSSMQVSQGSSVSRSAAQRFEGIISSVGLTVSSVEEIVGATRQQRDTAHTVSQLIETLSSQRGRYHDQRI</sequence>
<dbReference type="PROSITE" id="PS50111">
    <property type="entry name" value="CHEMOTAXIS_TRANSDUC_2"/>
    <property type="match status" value="1"/>
</dbReference>
<dbReference type="CDD" id="cd11386">
    <property type="entry name" value="MCP_signal"/>
    <property type="match status" value="1"/>
</dbReference>
<dbReference type="Gene3D" id="1.10.287.950">
    <property type="entry name" value="Methyl-accepting chemotaxis protein"/>
    <property type="match status" value="1"/>
</dbReference>
<dbReference type="Pfam" id="PF00015">
    <property type="entry name" value="MCPsignal"/>
    <property type="match status" value="1"/>
</dbReference>
<keyword evidence="1" id="KW-0807">Transducer</keyword>
<dbReference type="Gene3D" id="3.30.450.20">
    <property type="entry name" value="PAS domain"/>
    <property type="match status" value="6"/>
</dbReference>
<feature type="domain" description="PAC" evidence="4">
    <location>
        <begin position="311"/>
        <end position="363"/>
    </location>
</feature>
<name>A0A2S5KRK0_9PROT</name>
<dbReference type="InterPro" id="IPR050903">
    <property type="entry name" value="Bact_Chemotaxis_MeTrfase"/>
</dbReference>
<dbReference type="Pfam" id="PF08447">
    <property type="entry name" value="PAS_3"/>
    <property type="match status" value="4"/>
</dbReference>
<dbReference type="SMART" id="SM00283">
    <property type="entry name" value="MA"/>
    <property type="match status" value="1"/>
</dbReference>
<dbReference type="GO" id="GO:0004888">
    <property type="term" value="F:transmembrane signaling receptor activity"/>
    <property type="evidence" value="ECO:0007669"/>
    <property type="project" value="InterPro"/>
</dbReference>
<feature type="domain" description="PAC" evidence="4">
    <location>
        <begin position="556"/>
        <end position="608"/>
    </location>
</feature>
<feature type="domain" description="Methyl-accepting transducer" evidence="2">
    <location>
        <begin position="733"/>
        <end position="922"/>
    </location>
</feature>
<proteinExistence type="predicted"/>
<dbReference type="InterPro" id="IPR000014">
    <property type="entry name" value="PAS"/>
</dbReference>
<dbReference type="GO" id="GO:0007165">
    <property type="term" value="P:signal transduction"/>
    <property type="evidence" value="ECO:0007669"/>
    <property type="project" value="UniProtKB-KW"/>
</dbReference>
<dbReference type="PANTHER" id="PTHR24422">
    <property type="entry name" value="CHEMOTAXIS PROTEIN METHYLTRANSFERASE"/>
    <property type="match status" value="1"/>
</dbReference>
<dbReference type="InterPro" id="IPR035965">
    <property type="entry name" value="PAS-like_dom_sf"/>
</dbReference>
<comment type="caution">
    <text evidence="5">The sequence shown here is derived from an EMBL/GenBank/DDBJ whole genome shotgun (WGS) entry which is preliminary data.</text>
</comment>
<dbReference type="PROSITE" id="PS50112">
    <property type="entry name" value="PAS"/>
    <property type="match status" value="2"/>
</dbReference>
<dbReference type="InterPro" id="IPR004090">
    <property type="entry name" value="Chemotax_Me-accpt_rcpt"/>
</dbReference>
<dbReference type="Proteomes" id="UP000238196">
    <property type="component" value="Unassembled WGS sequence"/>
</dbReference>
<dbReference type="EMBL" id="PRLP01000033">
    <property type="protein sequence ID" value="PPC77487.1"/>
    <property type="molecule type" value="Genomic_DNA"/>
</dbReference>
<dbReference type="OrthoDB" id="5287651at2"/>
<dbReference type="Pfam" id="PF13426">
    <property type="entry name" value="PAS_9"/>
    <property type="match status" value="2"/>
</dbReference>
<evidence type="ECO:0000259" key="3">
    <source>
        <dbReference type="PROSITE" id="PS50112"/>
    </source>
</evidence>
<dbReference type="SMART" id="SM00086">
    <property type="entry name" value="PAC"/>
    <property type="match status" value="6"/>
</dbReference>
<dbReference type="AlphaFoldDB" id="A0A2S5KRK0"/>
<accession>A0A2S5KRK0</accession>
<feature type="domain" description="PAC" evidence="4">
    <location>
        <begin position="676"/>
        <end position="730"/>
    </location>
</feature>
<dbReference type="PROSITE" id="PS50113">
    <property type="entry name" value="PAC"/>
    <property type="match status" value="4"/>
</dbReference>
<dbReference type="SMART" id="SM00091">
    <property type="entry name" value="PAS"/>
    <property type="match status" value="6"/>
</dbReference>
<dbReference type="InterPro" id="IPR013655">
    <property type="entry name" value="PAS_fold_3"/>
</dbReference>
<feature type="domain" description="PAS" evidence="3">
    <location>
        <begin position="10"/>
        <end position="39"/>
    </location>
</feature>
<feature type="domain" description="PAS" evidence="3">
    <location>
        <begin position="252"/>
        <end position="282"/>
    </location>
</feature>
<dbReference type="InterPro" id="IPR004089">
    <property type="entry name" value="MCPsignal_dom"/>
</dbReference>
<evidence type="ECO:0000259" key="4">
    <source>
        <dbReference type="PROSITE" id="PS50113"/>
    </source>
</evidence>
<dbReference type="SUPFAM" id="SSF55785">
    <property type="entry name" value="PYP-like sensor domain (PAS domain)"/>
    <property type="match status" value="6"/>
</dbReference>
<dbReference type="PANTHER" id="PTHR24422:SF10">
    <property type="entry name" value="CHEMOTAXIS PROTEIN METHYLTRANSFERASE 2"/>
    <property type="match status" value="1"/>
</dbReference>
<organism evidence="5 6">
    <name type="scientific">Proteobacteria bacterium 228</name>
    <dbReference type="NCBI Taxonomy" id="2083153"/>
    <lineage>
        <taxon>Bacteria</taxon>
        <taxon>Pseudomonadati</taxon>
        <taxon>Pseudomonadota</taxon>
    </lineage>
</organism>
<dbReference type="GO" id="GO:0016020">
    <property type="term" value="C:membrane"/>
    <property type="evidence" value="ECO:0007669"/>
    <property type="project" value="InterPro"/>
</dbReference>
<gene>
    <name evidence="5" type="ORF">C4K68_10085</name>
</gene>
<dbReference type="InterPro" id="IPR001610">
    <property type="entry name" value="PAC"/>
</dbReference>
<dbReference type="CDD" id="cd00130">
    <property type="entry name" value="PAS"/>
    <property type="match status" value="6"/>
</dbReference>
<evidence type="ECO:0000313" key="5">
    <source>
        <dbReference type="EMBL" id="PPC77487.1"/>
    </source>
</evidence>
<dbReference type="SUPFAM" id="SSF58104">
    <property type="entry name" value="Methyl-accepting chemotaxis protein (MCP) signaling domain"/>
    <property type="match status" value="1"/>
</dbReference>